<evidence type="ECO:0000256" key="11">
    <source>
        <dbReference type="ARBA" id="ARBA00024535"/>
    </source>
</evidence>
<evidence type="ECO:0000313" key="14">
    <source>
        <dbReference type="Proteomes" id="UP000774000"/>
    </source>
</evidence>
<keyword evidence="7 12" id="KW-0479">Metal-binding</keyword>
<dbReference type="InterPro" id="IPR020568">
    <property type="entry name" value="Ribosomal_Su5_D2-typ_SF"/>
</dbReference>
<evidence type="ECO:0000256" key="6">
    <source>
        <dbReference type="ARBA" id="ARBA00022556"/>
    </source>
</evidence>
<gene>
    <name evidence="12" type="primary">lpxC</name>
    <name evidence="13" type="ORF">JOC47_001834</name>
</gene>
<evidence type="ECO:0000256" key="8">
    <source>
        <dbReference type="ARBA" id="ARBA00022801"/>
    </source>
</evidence>
<dbReference type="GO" id="GO:0103117">
    <property type="term" value="F:UDP-3-O-acyl-N-acetylglucosamine deacetylase activity"/>
    <property type="evidence" value="ECO:0007669"/>
    <property type="project" value="UniProtKB-UniRule"/>
</dbReference>
<evidence type="ECO:0000256" key="10">
    <source>
        <dbReference type="ARBA" id="ARBA00023098"/>
    </source>
</evidence>
<comment type="cofactor">
    <cofactor evidence="1 12">
        <name>Zn(2+)</name>
        <dbReference type="ChEBI" id="CHEBI:29105"/>
    </cofactor>
</comment>
<keyword evidence="10 12" id="KW-0443">Lipid metabolism</keyword>
<comment type="caution">
    <text evidence="13">The sequence shown here is derived from an EMBL/GenBank/DDBJ whole genome shotgun (WGS) entry which is preliminary data.</text>
</comment>
<feature type="binding site" evidence="12">
    <location>
        <position position="238"/>
    </location>
    <ligand>
        <name>Zn(2+)</name>
        <dbReference type="ChEBI" id="CHEBI:29105"/>
    </ligand>
</feature>
<feature type="binding site" evidence="12">
    <location>
        <position position="79"/>
    </location>
    <ligand>
        <name>Zn(2+)</name>
        <dbReference type="ChEBI" id="CHEBI:29105"/>
    </ligand>
</feature>
<feature type="active site" description="Proton donor" evidence="12">
    <location>
        <position position="260"/>
    </location>
</feature>
<evidence type="ECO:0000256" key="1">
    <source>
        <dbReference type="ARBA" id="ARBA00001947"/>
    </source>
</evidence>
<evidence type="ECO:0000256" key="7">
    <source>
        <dbReference type="ARBA" id="ARBA00022723"/>
    </source>
</evidence>
<dbReference type="Gene3D" id="3.30.230.20">
    <property type="entry name" value="lpxc deacetylase, domain 1"/>
    <property type="match status" value="1"/>
</dbReference>
<dbReference type="Proteomes" id="UP000774000">
    <property type="component" value="Unassembled WGS sequence"/>
</dbReference>
<name>A0A938XX95_9FIRM</name>
<sequence>MERMQHTIKQKFSYTGIGLHTGQNVTITCYPLPPKQGIIFKRIDLDGEPEIKADVDNITSTNRCTTIGSQEADINTVEHFLSVINILEIDNLLVEIDANEPPVTDGSGKVFYDLFMEAGIAEQYAAKEIYQLDEAIYVKEGDQYLTVLPDEDFKISYTFVGDHESIPDQFFEYNAAQENYQELVAPARTFGFAHEVEKLQKAGLALGGSLDNAVLVDDDGPINKLRFEDEFARHKVLDLIGDMMLAPSFKGHIIAVRSGHTLNSKLAKKLKKKLLGRN</sequence>
<keyword evidence="14" id="KW-1185">Reference proteome</keyword>
<dbReference type="PANTHER" id="PTHR33694:SF1">
    <property type="entry name" value="UDP-3-O-ACYL-N-ACETYLGLUCOSAMINE DEACETYLASE 1, MITOCHONDRIAL-RELATED"/>
    <property type="match status" value="1"/>
</dbReference>
<dbReference type="AlphaFoldDB" id="A0A938XX95"/>
<comment type="function">
    <text evidence="2 12">Catalyzes the hydrolysis of UDP-3-O-myristoyl-N-acetylglucosamine to form UDP-3-O-myristoylglucosamine and acetate, the committed step in lipid A biosynthesis.</text>
</comment>
<evidence type="ECO:0000256" key="3">
    <source>
        <dbReference type="ARBA" id="ARBA00005002"/>
    </source>
</evidence>
<evidence type="ECO:0000256" key="2">
    <source>
        <dbReference type="ARBA" id="ARBA00002923"/>
    </source>
</evidence>
<organism evidence="13 14">
    <name type="scientific">Halanaerobacter jeridensis</name>
    <dbReference type="NCBI Taxonomy" id="706427"/>
    <lineage>
        <taxon>Bacteria</taxon>
        <taxon>Bacillati</taxon>
        <taxon>Bacillota</taxon>
        <taxon>Clostridia</taxon>
        <taxon>Halanaerobiales</taxon>
        <taxon>Halobacteroidaceae</taxon>
        <taxon>Halanaerobacter</taxon>
    </lineage>
</organism>
<dbReference type="InterPro" id="IPR015870">
    <property type="entry name" value="UDP-acyl_N-AcGlcN_deAcase_N"/>
</dbReference>
<dbReference type="GO" id="GO:0016020">
    <property type="term" value="C:membrane"/>
    <property type="evidence" value="ECO:0007669"/>
    <property type="project" value="GOC"/>
</dbReference>
<comment type="pathway">
    <text evidence="3 12">Glycolipid biosynthesis; lipid IV(A) biosynthesis; lipid IV(A) from (3R)-3-hydroxytetradecanoyl-[acyl-carrier-protein] and UDP-N-acetyl-alpha-D-glucosamine: step 2/6.</text>
</comment>
<dbReference type="EC" id="3.5.1.108" evidence="4 12"/>
<evidence type="ECO:0000256" key="9">
    <source>
        <dbReference type="ARBA" id="ARBA00022833"/>
    </source>
</evidence>
<reference evidence="13" key="1">
    <citation type="submission" date="2021-01" db="EMBL/GenBank/DDBJ databases">
        <title>Genomic Encyclopedia of Type Strains, Phase IV (KMG-IV): sequencing the most valuable type-strain genomes for metagenomic binning, comparative biology and taxonomic classification.</title>
        <authorList>
            <person name="Goeker M."/>
        </authorList>
    </citation>
    <scope>NUCLEOTIDE SEQUENCE</scope>
    <source>
        <strain evidence="13">DSM 23230</strain>
    </source>
</reference>
<dbReference type="GO" id="GO:0009245">
    <property type="term" value="P:lipid A biosynthetic process"/>
    <property type="evidence" value="ECO:0007669"/>
    <property type="project" value="UniProtKB-UniRule"/>
</dbReference>
<dbReference type="InterPro" id="IPR004463">
    <property type="entry name" value="UDP-acyl_GlcNac_deAcase"/>
</dbReference>
<keyword evidence="8 12" id="KW-0378">Hydrolase</keyword>
<keyword evidence="6 12" id="KW-0441">Lipid A biosynthesis</keyword>
<comment type="catalytic activity">
    <reaction evidence="11 12">
        <text>a UDP-3-O-[(3R)-3-hydroxyacyl]-N-acetyl-alpha-D-glucosamine + H2O = a UDP-3-O-[(3R)-3-hydroxyacyl]-alpha-D-glucosamine + acetate</text>
        <dbReference type="Rhea" id="RHEA:67816"/>
        <dbReference type="ChEBI" id="CHEBI:15377"/>
        <dbReference type="ChEBI" id="CHEBI:30089"/>
        <dbReference type="ChEBI" id="CHEBI:137740"/>
        <dbReference type="ChEBI" id="CHEBI:173225"/>
        <dbReference type="EC" id="3.5.1.108"/>
    </reaction>
</comment>
<accession>A0A938XX95</accession>
<dbReference type="EMBL" id="JAFBDQ010000008">
    <property type="protein sequence ID" value="MBM7556980.1"/>
    <property type="molecule type" value="Genomic_DNA"/>
</dbReference>
<protein>
    <recommendedName>
        <fullName evidence="4 12">UDP-3-O-acyl-N-acetylglucosamine deacetylase</fullName>
        <shortName evidence="12">UDP-3-O-acyl-GlcNAc deacetylase</shortName>
        <ecNumber evidence="4 12">3.5.1.108</ecNumber>
    </recommendedName>
    <alternativeName>
        <fullName evidence="12">UDP-3-O-[R-3-hydroxymyristoyl]-N-acetylglucosamine deacetylase</fullName>
    </alternativeName>
</protein>
<dbReference type="HAMAP" id="MF_00388">
    <property type="entry name" value="LpxC"/>
    <property type="match status" value="1"/>
</dbReference>
<dbReference type="PANTHER" id="PTHR33694">
    <property type="entry name" value="UDP-3-O-ACYL-N-ACETYLGLUCOSAMINE DEACETYLASE 1, MITOCHONDRIAL-RELATED"/>
    <property type="match status" value="1"/>
</dbReference>
<proteinExistence type="inferred from homology"/>
<dbReference type="GO" id="GO:0046872">
    <property type="term" value="F:metal ion binding"/>
    <property type="evidence" value="ECO:0007669"/>
    <property type="project" value="UniProtKB-KW"/>
</dbReference>
<dbReference type="NCBIfam" id="TIGR00325">
    <property type="entry name" value="lpxC"/>
    <property type="match status" value="1"/>
</dbReference>
<evidence type="ECO:0000256" key="12">
    <source>
        <dbReference type="HAMAP-Rule" id="MF_00388"/>
    </source>
</evidence>
<evidence type="ECO:0000256" key="4">
    <source>
        <dbReference type="ARBA" id="ARBA00012745"/>
    </source>
</evidence>
<dbReference type="Gene3D" id="3.30.1700.10">
    <property type="entry name" value="lpxc deacetylase, domain 2"/>
    <property type="match status" value="1"/>
</dbReference>
<keyword evidence="5 12" id="KW-0444">Lipid biosynthesis</keyword>
<evidence type="ECO:0000313" key="13">
    <source>
        <dbReference type="EMBL" id="MBM7556980.1"/>
    </source>
</evidence>
<comment type="similarity">
    <text evidence="12">Belongs to the LpxC family.</text>
</comment>
<evidence type="ECO:0000256" key="5">
    <source>
        <dbReference type="ARBA" id="ARBA00022516"/>
    </source>
</evidence>
<keyword evidence="9 12" id="KW-0862">Zinc</keyword>
<feature type="binding site" evidence="12">
    <location>
        <position position="234"/>
    </location>
    <ligand>
        <name>Zn(2+)</name>
        <dbReference type="ChEBI" id="CHEBI:29105"/>
    </ligand>
</feature>
<dbReference type="SUPFAM" id="SSF54211">
    <property type="entry name" value="Ribosomal protein S5 domain 2-like"/>
    <property type="match status" value="2"/>
</dbReference>
<dbReference type="Pfam" id="PF03331">
    <property type="entry name" value="LpxC"/>
    <property type="match status" value="1"/>
</dbReference>
<dbReference type="InterPro" id="IPR011334">
    <property type="entry name" value="UDP-acyl_GlcNac_deAcase_C"/>
</dbReference>